<sequence>MNNPQTTPALLPCVEVEWAETSTHAVIWMHGLGADGHDFEPVVREFDKRKFPAVRFVFPHAPTRPVTINNGYAMPAWYDLVSLDFNQRREDPAGVAESARQIEALIARENARGIPDEKIVLAGFSQGGAIALYTALRHRKTLAGILALSTYLPLADTLAAEASDANREIPIFMAHGHDDGVIPYGFAQQSAEFMQDQGYALEWHDYPMEHTLTMDEIRDIETWLVGVLV</sequence>
<organism evidence="4 5">
    <name type="scientific">Uliginosibacterium silvisoli</name>
    <dbReference type="NCBI Taxonomy" id="3114758"/>
    <lineage>
        <taxon>Bacteria</taxon>
        <taxon>Pseudomonadati</taxon>
        <taxon>Pseudomonadota</taxon>
        <taxon>Betaproteobacteria</taxon>
        <taxon>Rhodocyclales</taxon>
        <taxon>Zoogloeaceae</taxon>
        <taxon>Uliginosibacterium</taxon>
    </lineage>
</organism>
<dbReference type="InterPro" id="IPR029058">
    <property type="entry name" value="AB_hydrolase_fold"/>
</dbReference>
<dbReference type="GO" id="GO:0016787">
    <property type="term" value="F:hydrolase activity"/>
    <property type="evidence" value="ECO:0007669"/>
    <property type="project" value="UniProtKB-KW"/>
</dbReference>
<dbReference type="Pfam" id="PF02230">
    <property type="entry name" value="Abhydrolase_2"/>
    <property type="match status" value="1"/>
</dbReference>
<proteinExistence type="inferred from homology"/>
<evidence type="ECO:0000313" key="4">
    <source>
        <dbReference type="EMBL" id="MEC5388311.1"/>
    </source>
</evidence>
<dbReference type="Proteomes" id="UP001331561">
    <property type="component" value="Unassembled WGS sequence"/>
</dbReference>
<comment type="caution">
    <text evidence="4">The sequence shown here is derived from an EMBL/GenBank/DDBJ whole genome shotgun (WGS) entry which is preliminary data.</text>
</comment>
<feature type="domain" description="Phospholipase/carboxylesterase/thioesterase" evidence="3">
    <location>
        <begin position="20"/>
        <end position="224"/>
    </location>
</feature>
<dbReference type="PANTHER" id="PTHR10655">
    <property type="entry name" value="LYSOPHOSPHOLIPASE-RELATED"/>
    <property type="match status" value="1"/>
</dbReference>
<dbReference type="EMBL" id="JAYXHS010000005">
    <property type="protein sequence ID" value="MEC5388311.1"/>
    <property type="molecule type" value="Genomic_DNA"/>
</dbReference>
<dbReference type="PANTHER" id="PTHR10655:SF17">
    <property type="entry name" value="LYSOPHOSPHOLIPASE-LIKE PROTEIN 1"/>
    <property type="match status" value="1"/>
</dbReference>
<evidence type="ECO:0000313" key="5">
    <source>
        <dbReference type="Proteomes" id="UP001331561"/>
    </source>
</evidence>
<evidence type="ECO:0000256" key="1">
    <source>
        <dbReference type="ARBA" id="ARBA00006499"/>
    </source>
</evidence>
<comment type="similarity">
    <text evidence="1">Belongs to the AB hydrolase superfamily. AB hydrolase 2 family.</text>
</comment>
<accession>A0ABU6K9L8</accession>
<dbReference type="SUPFAM" id="SSF53474">
    <property type="entry name" value="alpha/beta-Hydrolases"/>
    <property type="match status" value="1"/>
</dbReference>
<evidence type="ECO:0000259" key="3">
    <source>
        <dbReference type="Pfam" id="PF02230"/>
    </source>
</evidence>
<dbReference type="InterPro" id="IPR050565">
    <property type="entry name" value="LYPA1-2/EST-like"/>
</dbReference>
<dbReference type="InterPro" id="IPR003140">
    <property type="entry name" value="PLipase/COase/thioEstase"/>
</dbReference>
<keyword evidence="5" id="KW-1185">Reference proteome</keyword>
<keyword evidence="2 4" id="KW-0378">Hydrolase</keyword>
<reference evidence="4 5" key="1">
    <citation type="submission" date="2024-01" db="EMBL/GenBank/DDBJ databases">
        <title>Uliginosibacterium soil sp. nov.</title>
        <authorList>
            <person name="Lv Y."/>
        </authorList>
    </citation>
    <scope>NUCLEOTIDE SEQUENCE [LARGE SCALE GENOMIC DNA]</scope>
    <source>
        <strain evidence="4 5">H3</strain>
    </source>
</reference>
<protein>
    <submittedName>
        <fullName evidence="4">Alpha/beta fold hydrolase</fullName>
    </submittedName>
</protein>
<dbReference type="Gene3D" id="3.40.50.1820">
    <property type="entry name" value="alpha/beta hydrolase"/>
    <property type="match status" value="1"/>
</dbReference>
<name>A0ABU6K9L8_9RHOO</name>
<evidence type="ECO:0000256" key="2">
    <source>
        <dbReference type="ARBA" id="ARBA00022801"/>
    </source>
</evidence>
<dbReference type="RefSeq" id="WP_327601283.1">
    <property type="nucleotide sequence ID" value="NZ_JAYXHS010000005.1"/>
</dbReference>
<gene>
    <name evidence="4" type="ORF">VVD49_21440</name>
</gene>